<dbReference type="RefSeq" id="WP_183557371.1">
    <property type="nucleotide sequence ID" value="NZ_CBCSLB010000001.1"/>
</dbReference>
<dbReference type="InterPro" id="IPR014710">
    <property type="entry name" value="RmlC-like_jellyroll"/>
</dbReference>
<accession>A0A7W5G898</accession>
<dbReference type="InterPro" id="IPR018060">
    <property type="entry name" value="HTH_AraC"/>
</dbReference>
<keyword evidence="1" id="KW-0805">Transcription regulation</keyword>
<dbReference type="PANTHER" id="PTHR43280:SF28">
    <property type="entry name" value="HTH-TYPE TRANSCRIPTIONAL ACTIVATOR RHAS"/>
    <property type="match status" value="1"/>
</dbReference>
<dbReference type="PRINTS" id="PR00032">
    <property type="entry name" value="HTHARAC"/>
</dbReference>
<keyword evidence="6" id="KW-1185">Reference proteome</keyword>
<dbReference type="InterPro" id="IPR037923">
    <property type="entry name" value="HTH-like"/>
</dbReference>
<name>A0A7W5G898_9BACL</name>
<dbReference type="SMART" id="SM00342">
    <property type="entry name" value="HTH_ARAC"/>
    <property type="match status" value="1"/>
</dbReference>
<evidence type="ECO:0000313" key="5">
    <source>
        <dbReference type="EMBL" id="MBB3150068.1"/>
    </source>
</evidence>
<evidence type="ECO:0000256" key="1">
    <source>
        <dbReference type="ARBA" id="ARBA00023015"/>
    </source>
</evidence>
<dbReference type="GO" id="GO:0003700">
    <property type="term" value="F:DNA-binding transcription factor activity"/>
    <property type="evidence" value="ECO:0007669"/>
    <property type="project" value="InterPro"/>
</dbReference>
<dbReference type="GO" id="GO:0043565">
    <property type="term" value="F:sequence-specific DNA binding"/>
    <property type="evidence" value="ECO:0007669"/>
    <property type="project" value="InterPro"/>
</dbReference>
<evidence type="ECO:0000256" key="2">
    <source>
        <dbReference type="ARBA" id="ARBA00023125"/>
    </source>
</evidence>
<dbReference type="PROSITE" id="PS00041">
    <property type="entry name" value="HTH_ARAC_FAMILY_1"/>
    <property type="match status" value="1"/>
</dbReference>
<evidence type="ECO:0000256" key="3">
    <source>
        <dbReference type="ARBA" id="ARBA00023163"/>
    </source>
</evidence>
<proteinExistence type="predicted"/>
<keyword evidence="2" id="KW-0238">DNA-binding</keyword>
<keyword evidence="3" id="KW-0804">Transcription</keyword>
<feature type="domain" description="HTH araC/xylS-type" evidence="4">
    <location>
        <begin position="189"/>
        <end position="287"/>
    </location>
</feature>
<dbReference type="SUPFAM" id="SSF46689">
    <property type="entry name" value="Homeodomain-like"/>
    <property type="match status" value="2"/>
</dbReference>
<gene>
    <name evidence="5" type="ORF">FHS16_000100</name>
</gene>
<comment type="caution">
    <text evidence="5">The sequence shown here is derived from an EMBL/GenBank/DDBJ whole genome shotgun (WGS) entry which is preliminary data.</text>
</comment>
<organism evidence="5 6">
    <name type="scientific">Paenibacillus endophyticus</name>
    <dbReference type="NCBI Taxonomy" id="1294268"/>
    <lineage>
        <taxon>Bacteria</taxon>
        <taxon>Bacillati</taxon>
        <taxon>Bacillota</taxon>
        <taxon>Bacilli</taxon>
        <taxon>Bacillales</taxon>
        <taxon>Paenibacillaceae</taxon>
        <taxon>Paenibacillus</taxon>
    </lineage>
</organism>
<dbReference type="SUPFAM" id="SSF51215">
    <property type="entry name" value="Regulatory protein AraC"/>
    <property type="match status" value="1"/>
</dbReference>
<dbReference type="InterPro" id="IPR009057">
    <property type="entry name" value="Homeodomain-like_sf"/>
</dbReference>
<sequence>MYAWAKSEERLNRYARLLQGESLTIHVYYWGAVQSLIVNTRHKHSFYEVCYVAGGTGVYEENHVEYDLREGVFFCSRPDVLHQIRDVDQLDLLYVAFELDKKLSKQDEYDYFNQTLSSGPIWIDMQQHSPTSHIWHSLLIPSDDCFAIPISIMQQLAHSLIISFQSVVGGKKGNPETLLPASNAAMLISRAKLYIRDNLGAQLSLAEVAGYINISERHLSRLFSQSVHESFSILVRHERIRAAEQLLSETATPIKTIAESCGFSSVHYFTRTFTEAKGLPPAAYRKARRSQSD</sequence>
<dbReference type="InterPro" id="IPR020449">
    <property type="entry name" value="Tscrpt_reg_AraC-type_HTH"/>
</dbReference>
<dbReference type="PANTHER" id="PTHR43280">
    <property type="entry name" value="ARAC-FAMILY TRANSCRIPTIONAL REGULATOR"/>
    <property type="match status" value="1"/>
</dbReference>
<dbReference type="Proteomes" id="UP000518605">
    <property type="component" value="Unassembled WGS sequence"/>
</dbReference>
<dbReference type="Pfam" id="PF12833">
    <property type="entry name" value="HTH_18"/>
    <property type="match status" value="1"/>
</dbReference>
<dbReference type="Gene3D" id="2.60.120.10">
    <property type="entry name" value="Jelly Rolls"/>
    <property type="match status" value="1"/>
</dbReference>
<evidence type="ECO:0000259" key="4">
    <source>
        <dbReference type="PROSITE" id="PS01124"/>
    </source>
</evidence>
<dbReference type="Gene3D" id="1.10.10.60">
    <property type="entry name" value="Homeodomain-like"/>
    <property type="match status" value="1"/>
</dbReference>
<dbReference type="InterPro" id="IPR018062">
    <property type="entry name" value="HTH_AraC-typ_CS"/>
</dbReference>
<reference evidence="5 6" key="1">
    <citation type="submission" date="2020-08" db="EMBL/GenBank/DDBJ databases">
        <title>Genomic Encyclopedia of Type Strains, Phase III (KMG-III): the genomes of soil and plant-associated and newly described type strains.</title>
        <authorList>
            <person name="Whitman W."/>
        </authorList>
    </citation>
    <scope>NUCLEOTIDE SEQUENCE [LARGE SCALE GENOMIC DNA]</scope>
    <source>
        <strain evidence="5 6">CECT 8234</strain>
    </source>
</reference>
<dbReference type="InterPro" id="IPR003313">
    <property type="entry name" value="AraC-bd"/>
</dbReference>
<dbReference type="Pfam" id="PF02311">
    <property type="entry name" value="AraC_binding"/>
    <property type="match status" value="1"/>
</dbReference>
<dbReference type="AlphaFoldDB" id="A0A7W5G898"/>
<dbReference type="EMBL" id="JACHXW010000001">
    <property type="protein sequence ID" value="MBB3150068.1"/>
    <property type="molecule type" value="Genomic_DNA"/>
</dbReference>
<protein>
    <submittedName>
        <fullName evidence="5">AraC family L-rhamnose operon transcriptional activator RhaR</fullName>
    </submittedName>
</protein>
<evidence type="ECO:0000313" key="6">
    <source>
        <dbReference type="Proteomes" id="UP000518605"/>
    </source>
</evidence>
<dbReference type="PROSITE" id="PS01124">
    <property type="entry name" value="HTH_ARAC_FAMILY_2"/>
    <property type="match status" value="1"/>
</dbReference>